<dbReference type="InterPro" id="IPR004378">
    <property type="entry name" value="F420H2_quin_Rdtase"/>
</dbReference>
<sequence length="130" mass="14577">MTTVERNMFPAWFDRLQVKYMNPVVRHLAPYLPGFAVIEHRGRKSGREFATPVNAFRGNGKLVVAMGHGRTDWIRNLLAADGGSTRTAFRRYRLTNPRVIARGEAGSDLPFAARLAGRNLPLFVADILPE</sequence>
<dbReference type="NCBIfam" id="TIGR00026">
    <property type="entry name" value="hi_GC_TIGR00026"/>
    <property type="match status" value="1"/>
</dbReference>
<evidence type="ECO:0000313" key="2">
    <source>
        <dbReference type="Proteomes" id="UP000466794"/>
    </source>
</evidence>
<evidence type="ECO:0000313" key="1">
    <source>
        <dbReference type="EMBL" id="MVU83299.1"/>
    </source>
</evidence>
<comment type="caution">
    <text evidence="1">The sequence shown here is derived from an EMBL/GenBank/DDBJ whole genome shotgun (WGS) entry which is preliminary data.</text>
</comment>
<keyword evidence="2" id="KW-1185">Reference proteome</keyword>
<dbReference type="GO" id="GO:0016491">
    <property type="term" value="F:oxidoreductase activity"/>
    <property type="evidence" value="ECO:0007669"/>
    <property type="project" value="InterPro"/>
</dbReference>
<dbReference type="RefSeq" id="WP_157392842.1">
    <property type="nucleotide sequence ID" value="NZ_WRPP01000012.1"/>
</dbReference>
<dbReference type="Proteomes" id="UP000466794">
    <property type="component" value="Unassembled WGS sequence"/>
</dbReference>
<accession>A0A7K1VA31</accession>
<proteinExistence type="predicted"/>
<protein>
    <submittedName>
        <fullName evidence="1">Nitroreductase family deazaflavin-dependent oxidoreductase</fullName>
    </submittedName>
</protein>
<organism evidence="1 2">
    <name type="scientific">Nocardia terrae</name>
    <dbReference type="NCBI Taxonomy" id="2675851"/>
    <lineage>
        <taxon>Bacteria</taxon>
        <taxon>Bacillati</taxon>
        <taxon>Actinomycetota</taxon>
        <taxon>Actinomycetes</taxon>
        <taxon>Mycobacteriales</taxon>
        <taxon>Nocardiaceae</taxon>
        <taxon>Nocardia</taxon>
    </lineage>
</organism>
<gene>
    <name evidence="1" type="ORF">GPX89_39435</name>
</gene>
<dbReference type="Gene3D" id="2.30.110.10">
    <property type="entry name" value="Electron Transport, Fmn-binding Protein, Chain A"/>
    <property type="match status" value="1"/>
</dbReference>
<name>A0A7K1VA31_9NOCA</name>
<dbReference type="EMBL" id="WRPP01000012">
    <property type="protein sequence ID" value="MVU83299.1"/>
    <property type="molecule type" value="Genomic_DNA"/>
</dbReference>
<dbReference type="InterPro" id="IPR012349">
    <property type="entry name" value="Split_barrel_FMN-bd"/>
</dbReference>
<dbReference type="AlphaFoldDB" id="A0A7K1VA31"/>
<reference evidence="1 2" key="1">
    <citation type="submission" date="2019-12" db="EMBL/GenBank/DDBJ databases">
        <title>Nocardia sp. nov. ET3-3 isolated from soil.</title>
        <authorList>
            <person name="Kanchanasin P."/>
            <person name="Tanasupawat S."/>
            <person name="Yuki M."/>
            <person name="Kudo T."/>
        </authorList>
    </citation>
    <scope>NUCLEOTIDE SEQUENCE [LARGE SCALE GENOMIC DNA]</scope>
    <source>
        <strain evidence="1 2">ET3-3</strain>
    </source>
</reference>